<evidence type="ECO:0000313" key="3">
    <source>
        <dbReference type="EMBL" id="SDW10800.1"/>
    </source>
</evidence>
<keyword evidence="4" id="KW-1185">Reference proteome</keyword>
<dbReference type="SUPFAM" id="SSF140566">
    <property type="entry name" value="FlgN-like"/>
    <property type="match status" value="1"/>
</dbReference>
<dbReference type="Proteomes" id="UP000198828">
    <property type="component" value="Unassembled WGS sequence"/>
</dbReference>
<dbReference type="RefSeq" id="WP_093749997.1">
    <property type="nucleotide sequence ID" value="NZ_BSYN01000001.1"/>
</dbReference>
<dbReference type="InterPro" id="IPR007809">
    <property type="entry name" value="FlgN-like"/>
</dbReference>
<feature type="coiled-coil region" evidence="2">
    <location>
        <begin position="33"/>
        <end position="60"/>
    </location>
</feature>
<dbReference type="AlphaFoldDB" id="A0A1H2QV94"/>
<keyword evidence="2" id="KW-0175">Coiled coil</keyword>
<organism evidence="3 4">
    <name type="scientific">Tepidimicrobium xylanilyticum</name>
    <dbReference type="NCBI Taxonomy" id="1123352"/>
    <lineage>
        <taxon>Bacteria</taxon>
        <taxon>Bacillati</taxon>
        <taxon>Bacillota</taxon>
        <taxon>Tissierellia</taxon>
        <taxon>Tissierellales</taxon>
        <taxon>Tepidimicrobiaceae</taxon>
        <taxon>Tepidimicrobium</taxon>
    </lineage>
</organism>
<dbReference type="InterPro" id="IPR036679">
    <property type="entry name" value="FlgN-like_sf"/>
</dbReference>
<sequence length="156" mass="18181">MTFKDELINILKEELDALISLKELTYDKTDVIVNNQVEELQEIIKKEEELINRMALAEEERINLLYSWGVEKNIPLSRLVEKVPEGKEELTDLGEKLFNLLEDIKIRNDLNSQLIEENLQWLDFNINLLTSASTSATYDKGKKGQEVKNKLFDRKV</sequence>
<gene>
    <name evidence="3" type="ORF">SAMN05660923_00226</name>
</gene>
<dbReference type="Pfam" id="PF05130">
    <property type="entry name" value="FlgN"/>
    <property type="match status" value="1"/>
</dbReference>
<name>A0A1H2QV94_9FIRM</name>
<protein>
    <submittedName>
        <fullName evidence="3">FlgN protein</fullName>
    </submittedName>
</protein>
<dbReference type="OrthoDB" id="1707341at2"/>
<evidence type="ECO:0000313" key="4">
    <source>
        <dbReference type="Proteomes" id="UP000198828"/>
    </source>
</evidence>
<dbReference type="GO" id="GO:0044780">
    <property type="term" value="P:bacterial-type flagellum assembly"/>
    <property type="evidence" value="ECO:0007669"/>
    <property type="project" value="InterPro"/>
</dbReference>
<dbReference type="EMBL" id="FNNG01000001">
    <property type="protein sequence ID" value="SDW10800.1"/>
    <property type="molecule type" value="Genomic_DNA"/>
</dbReference>
<evidence type="ECO:0000256" key="2">
    <source>
        <dbReference type="SAM" id="Coils"/>
    </source>
</evidence>
<evidence type="ECO:0000256" key="1">
    <source>
        <dbReference type="ARBA" id="ARBA00022795"/>
    </source>
</evidence>
<proteinExistence type="predicted"/>
<reference evidence="3 4" key="1">
    <citation type="submission" date="2016-10" db="EMBL/GenBank/DDBJ databases">
        <authorList>
            <person name="de Groot N.N."/>
        </authorList>
    </citation>
    <scope>NUCLEOTIDE SEQUENCE [LARGE SCALE GENOMIC DNA]</scope>
    <source>
        <strain evidence="3 4">DSM 23310</strain>
    </source>
</reference>
<accession>A0A1H2QV94</accession>
<keyword evidence="1" id="KW-1005">Bacterial flagellum biogenesis</keyword>
<dbReference type="Gene3D" id="1.20.58.300">
    <property type="entry name" value="FlgN-like"/>
    <property type="match status" value="1"/>
</dbReference>